<dbReference type="GO" id="GO:0005829">
    <property type="term" value="C:cytosol"/>
    <property type="evidence" value="ECO:0007669"/>
    <property type="project" value="TreeGrafter"/>
</dbReference>
<dbReference type="eggNOG" id="KOG1862">
    <property type="taxonomic scope" value="Eukaryota"/>
</dbReference>
<dbReference type="OrthoDB" id="6415790at2759"/>
<feature type="compositionally biased region" description="Pro residues" evidence="1">
    <location>
        <begin position="736"/>
        <end position="748"/>
    </location>
</feature>
<dbReference type="InterPro" id="IPR003169">
    <property type="entry name" value="GYF"/>
</dbReference>
<feature type="compositionally biased region" description="Low complexity" evidence="1">
    <location>
        <begin position="749"/>
        <end position="758"/>
    </location>
</feature>
<feature type="compositionally biased region" description="Polar residues" evidence="1">
    <location>
        <begin position="476"/>
        <end position="500"/>
    </location>
</feature>
<dbReference type="FunCoup" id="K1W134">
    <property type="interactions" value="232"/>
</dbReference>
<dbReference type="InParanoid" id="K1W134"/>
<evidence type="ECO:0000313" key="3">
    <source>
        <dbReference type="EMBL" id="EKD02683.1"/>
    </source>
</evidence>
<protein>
    <submittedName>
        <fullName evidence="3">Cytoplasm protein</fullName>
    </submittedName>
</protein>
<dbReference type="PANTHER" id="PTHR14445">
    <property type="entry name" value="GRB10 INTERACTING GYF PROTEIN"/>
    <property type="match status" value="1"/>
</dbReference>
<feature type="compositionally biased region" description="Low complexity" evidence="1">
    <location>
        <begin position="35"/>
        <end position="46"/>
    </location>
</feature>
<feature type="compositionally biased region" description="Gly residues" evidence="1">
    <location>
        <begin position="233"/>
        <end position="247"/>
    </location>
</feature>
<feature type="region of interest" description="Disordered" evidence="1">
    <location>
        <begin position="445"/>
        <end position="500"/>
    </location>
</feature>
<feature type="compositionally biased region" description="Polar residues" evidence="1">
    <location>
        <begin position="286"/>
        <end position="298"/>
    </location>
</feature>
<evidence type="ECO:0000313" key="4">
    <source>
        <dbReference type="Proteomes" id="UP000006757"/>
    </source>
</evidence>
<evidence type="ECO:0000259" key="2">
    <source>
        <dbReference type="PROSITE" id="PS50829"/>
    </source>
</evidence>
<sequence length="1054" mass="112562">MSMHFAPQWVKPIKPTGSALTPTTEAPPLAQQKVAPAAIPSSPFPALGQPRSGSPNHGASGGQNQPLSYSRVTHTPASPSYGGEGYFPYAGGDAQNGNSDPSPFPFRYSREQILAVWDEDKFKERPIELMQIGENGAVIVSKEVTKPVGLRDLTELEKKLLSTSVHPPMPTRRPQQQHGQHQNSDSQSRRGPMTPKDGLSPVQTGRPGFGGFGRGEGGAFGGSKYSGALAEGHQGGRQPGAVGGGFSGVPKRQPRRDNTDESSRSTWRQARSGGSGGFEGVLGFGNSPTTPASAQPDQQLGGGDLRQPQENKPQPEDDRWSQKNWRRAPEPDKPAETEPAQPLSEVSQEPPSSAVPESRTPVQEPREDLGAVNWLYRDPNGQEQGPFTGNQMHEWYSHSYFHDDLPIRRQNETSFQTLAELKTATGNAVQPFLSPVRPRLPPNLPIPSPALHQAAAPGAPSPGLNDSFGRLHIHPLSSQPTSPFQHTATSPYYQPQFNAAPSYPQQQWNAAPGPRMNGMYGSIGPGGAQGYPAYGAVNHQRPDMFAAAPIGQSPWGAPAPNNWQQPQQQPQMGLRNVMGHHDQEQEQHMMQQQQQPQHYQQEFQQPQQEEAPAQDSYFPEQEQAVPAPASVDLGAESEAEADFVEGVLEGHQEALSEHEFEEPVEEQHYEEEEEEPEAPIATSIPKQSAWATPAKPAPASRESSISAPTPAQAAPSKLPPAHASLPPKPVAAEPEPVTPVKPSTPKPAPWAAKAPTSTGPSLREIQEAESRQAEARKQALAEARALASPATAHSSSEDVTGTMSWGLPGQGIKANTTGSSTPPGPAWGGASDGPKKTLKQIQEEEEKRKAKAEAHIRAAAATQKRGYADLAAHSVPTPAQAAAAAAQGWTTVGAAGKITAAPPKAAPVAKAPVAVAKPAASPSVVVPKTIKANGTDDGPSVEFIRWTKQALQGLSVPVDEFITMLLQFPIDPPASARADQLEIIADSVYASSSTLDGRRFAQEFFTRRKQDAQRAASGRPVQKVSSLADVVKTQPKQASSDLGFKVVKKKGKKA</sequence>
<dbReference type="SUPFAM" id="SSF55277">
    <property type="entry name" value="GYF domain"/>
    <property type="match status" value="1"/>
</dbReference>
<proteinExistence type="predicted"/>
<dbReference type="InterPro" id="IPR035445">
    <property type="entry name" value="GYF-like_dom_sf"/>
</dbReference>
<dbReference type="AlphaFoldDB" id="K1W134"/>
<dbReference type="PANTHER" id="PTHR14445:SF36">
    <property type="entry name" value="FI03272P-RELATED"/>
    <property type="match status" value="1"/>
</dbReference>
<organism evidence="3 4">
    <name type="scientific">Trichosporon asahii var. asahii (strain CBS 8904)</name>
    <name type="common">Yeast</name>
    <dbReference type="NCBI Taxonomy" id="1220162"/>
    <lineage>
        <taxon>Eukaryota</taxon>
        <taxon>Fungi</taxon>
        <taxon>Dikarya</taxon>
        <taxon>Basidiomycota</taxon>
        <taxon>Agaricomycotina</taxon>
        <taxon>Tremellomycetes</taxon>
        <taxon>Trichosporonales</taxon>
        <taxon>Trichosporonaceae</taxon>
        <taxon>Trichosporon</taxon>
    </lineage>
</organism>
<feature type="compositionally biased region" description="Basic and acidic residues" evidence="1">
    <location>
        <begin position="307"/>
        <end position="336"/>
    </location>
</feature>
<feature type="compositionally biased region" description="Low complexity" evidence="1">
    <location>
        <begin position="588"/>
        <end position="614"/>
    </location>
</feature>
<feature type="compositionally biased region" description="Polar residues" evidence="1">
    <location>
        <begin position="51"/>
        <end position="78"/>
    </location>
</feature>
<gene>
    <name evidence="3" type="ORF">A1Q2_02913</name>
</gene>
<accession>K1W134</accession>
<dbReference type="OMA" id="THLDTEW"/>
<feature type="compositionally biased region" description="Polar residues" evidence="1">
    <location>
        <begin position="793"/>
        <end position="803"/>
    </location>
</feature>
<reference evidence="3 4" key="1">
    <citation type="journal article" date="2012" name="Eukaryot. Cell">
        <title>Genome sequence of the Trichosporon asahii environmental strain CBS 8904.</title>
        <authorList>
            <person name="Yang R.Y."/>
            <person name="Li H.T."/>
            <person name="Zhu H."/>
            <person name="Zhou G.P."/>
            <person name="Wang M."/>
            <person name="Wang L."/>
        </authorList>
    </citation>
    <scope>NUCLEOTIDE SEQUENCE [LARGE SCALE GENOMIC DNA]</scope>
    <source>
        <strain evidence="3 4">CBS 8904</strain>
    </source>
</reference>
<feature type="compositionally biased region" description="Acidic residues" evidence="1">
    <location>
        <begin position="659"/>
        <end position="677"/>
    </location>
</feature>
<dbReference type="Pfam" id="PF02213">
    <property type="entry name" value="GYF"/>
    <property type="match status" value="1"/>
</dbReference>
<dbReference type="PROSITE" id="PS50829">
    <property type="entry name" value="GYF"/>
    <property type="match status" value="1"/>
</dbReference>
<feature type="region of interest" description="Disordered" evidence="1">
    <location>
        <begin position="1"/>
        <end position="105"/>
    </location>
</feature>
<feature type="region of interest" description="Disordered" evidence="1">
    <location>
        <begin position="549"/>
        <end position="849"/>
    </location>
</feature>
<feature type="domain" description="GYF" evidence="2">
    <location>
        <begin position="371"/>
        <end position="419"/>
    </location>
</feature>
<dbReference type="EMBL" id="AMBO01000277">
    <property type="protein sequence ID" value="EKD02683.1"/>
    <property type="molecule type" value="Genomic_DNA"/>
</dbReference>
<dbReference type="HOGENOM" id="CLU_269914_0_0_1"/>
<feature type="compositionally biased region" description="Basic and acidic residues" evidence="1">
    <location>
        <begin position="764"/>
        <end position="779"/>
    </location>
</feature>
<feature type="region of interest" description="Disordered" evidence="1">
    <location>
        <begin position="159"/>
        <end position="388"/>
    </location>
</feature>
<feature type="compositionally biased region" description="Basic and acidic residues" evidence="1">
    <location>
        <begin position="648"/>
        <end position="658"/>
    </location>
</feature>
<dbReference type="Proteomes" id="UP000006757">
    <property type="component" value="Unassembled WGS sequence"/>
</dbReference>
<dbReference type="SMART" id="SM00444">
    <property type="entry name" value="GYF"/>
    <property type="match status" value="1"/>
</dbReference>
<feature type="compositionally biased region" description="Polar residues" evidence="1">
    <location>
        <begin position="173"/>
        <end position="186"/>
    </location>
</feature>
<evidence type="ECO:0000256" key="1">
    <source>
        <dbReference type="SAM" id="MobiDB-lite"/>
    </source>
</evidence>
<comment type="caution">
    <text evidence="3">The sequence shown here is derived from an EMBL/GenBank/DDBJ whole genome shotgun (WGS) entry which is preliminary data.</text>
</comment>
<dbReference type="Gene3D" id="3.30.1490.40">
    <property type="match status" value="1"/>
</dbReference>
<dbReference type="CDD" id="cd00072">
    <property type="entry name" value="GYF"/>
    <property type="match status" value="1"/>
</dbReference>
<feature type="compositionally biased region" description="Gly residues" evidence="1">
    <location>
        <begin position="207"/>
        <end position="221"/>
    </location>
</feature>
<dbReference type="STRING" id="1220162.K1W134"/>
<name>K1W134_TRIAC</name>
<keyword evidence="4" id="KW-1185">Reference proteome</keyword>
<feature type="compositionally biased region" description="Low complexity" evidence="1">
    <location>
        <begin position="780"/>
        <end position="792"/>
    </location>
</feature>
<dbReference type="InterPro" id="IPR051640">
    <property type="entry name" value="GRB10-interact_GYF"/>
</dbReference>
<feature type="compositionally biased region" description="Gly residues" evidence="1">
    <location>
        <begin position="273"/>
        <end position="283"/>
    </location>
</feature>